<evidence type="ECO:0000313" key="4">
    <source>
        <dbReference type="EMBL" id="TDU84147.1"/>
    </source>
</evidence>
<dbReference type="InterPro" id="IPR008030">
    <property type="entry name" value="NmrA-like"/>
</dbReference>
<comment type="caution">
    <text evidence="4">The sequence shown here is derived from an EMBL/GenBank/DDBJ whole genome shotgun (WGS) entry which is preliminary data.</text>
</comment>
<accession>A0A4R7T001</accession>
<dbReference type="PANTHER" id="PTHR42748:SF3">
    <property type="entry name" value="BLL4366 PROTEIN"/>
    <property type="match status" value="1"/>
</dbReference>
<dbReference type="Gene3D" id="3.40.50.720">
    <property type="entry name" value="NAD(P)-binding Rossmann-like Domain"/>
    <property type="match status" value="1"/>
</dbReference>
<evidence type="ECO:0000256" key="1">
    <source>
        <dbReference type="ARBA" id="ARBA00006328"/>
    </source>
</evidence>
<keyword evidence="2" id="KW-0521">NADP</keyword>
<comment type="similarity">
    <text evidence="1">Belongs to the NmrA-type oxidoreductase family.</text>
</comment>
<keyword evidence="5" id="KW-1185">Reference proteome</keyword>
<sequence>MKTILVTGGTGSLGRPTVEALRAAGHHLRILSRRPGSDHVRGDLTTGDGIAAAFEGVSTVLHLATSRGHADVRQTENLIEHAKAAGVGHLIFSSIVGVDRIPLAYYRDKVTIESLIAESSVPFTILRATQFHDLIDEMLTAQRFLPALLAPAIPLQPVSVEEVAERLTELAAGPPSGRVADLGGPERITVPELARAWRLAKRSRRPVLPLRVPGKTFRAFATGAALAEATQLTHGTFDDYLTGRYGVRK</sequence>
<dbReference type="AlphaFoldDB" id="A0A4R7T001"/>
<dbReference type="Proteomes" id="UP000295151">
    <property type="component" value="Unassembled WGS sequence"/>
</dbReference>
<protein>
    <submittedName>
        <fullName evidence="4">Uncharacterized protein YbjT (DUF2867 family)</fullName>
    </submittedName>
</protein>
<evidence type="ECO:0000256" key="2">
    <source>
        <dbReference type="ARBA" id="ARBA00022857"/>
    </source>
</evidence>
<evidence type="ECO:0000259" key="3">
    <source>
        <dbReference type="Pfam" id="PF05368"/>
    </source>
</evidence>
<dbReference type="InterPro" id="IPR051164">
    <property type="entry name" value="NmrA-like_oxidored"/>
</dbReference>
<dbReference type="SUPFAM" id="SSF51735">
    <property type="entry name" value="NAD(P)-binding Rossmann-fold domains"/>
    <property type="match status" value="1"/>
</dbReference>
<gene>
    <name evidence="4" type="ORF">EV138_6618</name>
</gene>
<feature type="domain" description="NmrA-like" evidence="3">
    <location>
        <begin position="2"/>
        <end position="220"/>
    </location>
</feature>
<name>A0A4R7T001_9ACTN</name>
<reference evidence="4 5" key="1">
    <citation type="submission" date="2019-03" db="EMBL/GenBank/DDBJ databases">
        <title>Genomic Encyclopedia of Type Strains, Phase III (KMG-III): the genomes of soil and plant-associated and newly described type strains.</title>
        <authorList>
            <person name="Whitman W."/>
        </authorList>
    </citation>
    <scope>NUCLEOTIDE SEQUENCE [LARGE SCALE GENOMIC DNA]</scope>
    <source>
        <strain evidence="4 5">VKM Ac-2575</strain>
    </source>
</reference>
<proteinExistence type="inferred from homology"/>
<dbReference type="OrthoDB" id="9771302at2"/>
<evidence type="ECO:0000313" key="5">
    <source>
        <dbReference type="Proteomes" id="UP000295151"/>
    </source>
</evidence>
<dbReference type="EMBL" id="SOCE01000002">
    <property type="protein sequence ID" value="TDU84147.1"/>
    <property type="molecule type" value="Genomic_DNA"/>
</dbReference>
<dbReference type="Pfam" id="PF05368">
    <property type="entry name" value="NmrA"/>
    <property type="match status" value="1"/>
</dbReference>
<organism evidence="4 5">
    <name type="scientific">Kribbella voronezhensis</name>
    <dbReference type="NCBI Taxonomy" id="2512212"/>
    <lineage>
        <taxon>Bacteria</taxon>
        <taxon>Bacillati</taxon>
        <taxon>Actinomycetota</taxon>
        <taxon>Actinomycetes</taxon>
        <taxon>Propionibacteriales</taxon>
        <taxon>Kribbellaceae</taxon>
        <taxon>Kribbella</taxon>
    </lineage>
</organism>
<dbReference type="InterPro" id="IPR036291">
    <property type="entry name" value="NAD(P)-bd_dom_sf"/>
</dbReference>
<dbReference type="PANTHER" id="PTHR42748">
    <property type="entry name" value="NITROGEN METABOLITE REPRESSION PROTEIN NMRA FAMILY MEMBER"/>
    <property type="match status" value="1"/>
</dbReference>